<dbReference type="SMART" id="SM00382">
    <property type="entry name" value="AAA"/>
    <property type="match status" value="2"/>
</dbReference>
<dbReference type="CDD" id="cd03221">
    <property type="entry name" value="ABCF_EF-3"/>
    <property type="match status" value="2"/>
</dbReference>
<dbReference type="FunFam" id="3.40.50.300:FF:000011">
    <property type="entry name" value="Putative ABC transporter ATP-binding component"/>
    <property type="match status" value="1"/>
</dbReference>
<accession>A0A242K3U4</accession>
<dbReference type="PROSITE" id="PS50893">
    <property type="entry name" value="ABC_TRANSPORTER_2"/>
    <property type="match status" value="2"/>
</dbReference>
<dbReference type="InterPro" id="IPR003593">
    <property type="entry name" value="AAA+_ATPase"/>
</dbReference>
<dbReference type="RefSeq" id="WP_086349963.1">
    <property type="nucleotide sequence ID" value="NZ_CP147247.1"/>
</dbReference>
<dbReference type="GO" id="GO:0005524">
    <property type="term" value="F:ATP binding"/>
    <property type="evidence" value="ECO:0007669"/>
    <property type="project" value="UniProtKB-KW"/>
</dbReference>
<dbReference type="PROSITE" id="PS00211">
    <property type="entry name" value="ABC_TRANSPORTER_1"/>
    <property type="match status" value="1"/>
</dbReference>
<dbReference type="Pfam" id="PF00005">
    <property type="entry name" value="ABC_tran"/>
    <property type="match status" value="2"/>
</dbReference>
<organism evidence="5">
    <name type="scientific">Candidatus Enterococcus clewellii</name>
    <dbReference type="NCBI Taxonomy" id="1834193"/>
    <lineage>
        <taxon>Bacteria</taxon>
        <taxon>Bacillati</taxon>
        <taxon>Bacillota</taxon>
        <taxon>Bacilli</taxon>
        <taxon>Lactobacillales</taxon>
        <taxon>Enterococcaceae</taxon>
        <taxon>Enterococcus</taxon>
    </lineage>
</organism>
<keyword evidence="2" id="KW-0067">ATP-binding</keyword>
<proteinExistence type="predicted"/>
<dbReference type="Pfam" id="PF12848">
    <property type="entry name" value="ABC_tran_Xtn"/>
    <property type="match status" value="1"/>
</dbReference>
<dbReference type="InterPro" id="IPR027417">
    <property type="entry name" value="P-loop_NTPase"/>
</dbReference>
<evidence type="ECO:0000313" key="5">
    <source>
        <dbReference type="EMBL" id="OTP13470.1"/>
    </source>
</evidence>
<sequence length="537" mass="61708">MLIQLQGIEKNYSTYPLFENLSLKVEEGERIGLVGTNGSGKSTVLKMIMGLEVADKGTISIRKNAAVGYLAQVPEAEQTIVRDYLLASFEQVNHLQKQLKVLEQQMCDPEEDIEKTLARYGKVQEAFEAAGGYEVESRLEMITNGLAVAHLLSQTFSALSGGEQTIINLARILLQQKDILLLDEPTNHLDVQRIQWLEGYLVHEKTACIIVSHDRQFLNNVVEKIVEIEDGQGWTYPGNYTAYKALKEARLEKLRKDFAEQQKEIQKMKLAIRRFRQWGHEGDNEKFFKKAKQLEHRLEKIQKIAKPKEETNNLGNKNFQKADRSGKEVLVGKHIQKSYASRTLFTESDFSLYWKERLAIIGENGAGKTTLMRLIMGEEMLDDGELKLGSNVVIGYLPQMIDFEQPQRTILQEFMYECSLGEQESRRILAGYSFYKDDVMTQLRFLSGGEKVRLELAKLMQKQVNFLLLDEPTNHLDIETREEIEEILETFEGTLLTVSHDRYFLEKMFQHFLLINQQKVTKITGCYSDVLMLKDGK</sequence>
<keyword evidence="1" id="KW-0547">Nucleotide-binding</keyword>
<reference evidence="6" key="3">
    <citation type="submission" date="2024-03" db="EMBL/GenBank/DDBJ databases">
        <title>The Genome Sequence of Enterococcus sp. DIV0242b.</title>
        <authorList>
            <consortium name="The Broad Institute Genomics Platform"/>
            <consortium name="The Broad Institute Microbial Omics Core"/>
            <consortium name="The Broad Institute Genomic Center for Infectious Diseases"/>
            <person name="Earl A."/>
            <person name="Manson A."/>
            <person name="Gilmore M."/>
            <person name="Schwartman J."/>
            <person name="Shea T."/>
            <person name="Abouelleil A."/>
            <person name="Cao P."/>
            <person name="Chapman S."/>
            <person name="Cusick C."/>
            <person name="Young S."/>
            <person name="Neafsey D."/>
            <person name="Nusbaum C."/>
            <person name="Birren B."/>
        </authorList>
    </citation>
    <scope>NUCLEOTIDE SEQUENCE</scope>
    <source>
        <strain evidence="6">9E7_DIV0242</strain>
    </source>
</reference>
<dbReference type="AlphaFoldDB" id="A0A242K3U4"/>
<dbReference type="Proteomes" id="UP000195141">
    <property type="component" value="Chromosome"/>
</dbReference>
<name>A0A242K3U4_9ENTE</name>
<dbReference type="Gene3D" id="3.40.50.300">
    <property type="entry name" value="P-loop containing nucleotide triphosphate hydrolases"/>
    <property type="match status" value="2"/>
</dbReference>
<dbReference type="InterPro" id="IPR032781">
    <property type="entry name" value="ABC_tran_Xtn"/>
</dbReference>
<gene>
    <name evidence="6" type="ORF">A5888_001868</name>
    <name evidence="5" type="ORF">A5888_002948</name>
</gene>
<reference evidence="5" key="1">
    <citation type="submission" date="2017-05" db="EMBL/GenBank/DDBJ databases">
        <title>The Genome Sequence of Enterococcus sp. 9E7_DIV0242.</title>
        <authorList>
            <consortium name="The Broad Institute Genomics Platform"/>
            <consortium name="The Broad Institute Genomic Center for Infectious Diseases"/>
            <person name="Earl A."/>
            <person name="Manson A."/>
            <person name="Schwartman J."/>
            <person name="Gilmore M."/>
            <person name="Abouelleil A."/>
            <person name="Cao P."/>
            <person name="Chapman S."/>
            <person name="Cusick C."/>
            <person name="Shea T."/>
            <person name="Young S."/>
            <person name="Neafsey D."/>
            <person name="Nusbaum C."/>
            <person name="Birren B."/>
        </authorList>
    </citation>
    <scope>NUCLEOTIDE SEQUENCE [LARGE SCALE GENOMIC DNA]</scope>
    <source>
        <strain evidence="5">9E7_DIV0242</strain>
    </source>
</reference>
<evidence type="ECO:0000256" key="2">
    <source>
        <dbReference type="ARBA" id="ARBA00022840"/>
    </source>
</evidence>
<dbReference type="InterPro" id="IPR003439">
    <property type="entry name" value="ABC_transporter-like_ATP-bd"/>
</dbReference>
<dbReference type="InterPro" id="IPR051309">
    <property type="entry name" value="ABCF_ATPase"/>
</dbReference>
<protein>
    <recommendedName>
        <fullName evidence="4">ABC transporter domain-containing protein</fullName>
    </recommendedName>
</protein>
<feature type="coiled-coil region" evidence="3">
    <location>
        <begin position="244"/>
        <end position="304"/>
    </location>
</feature>
<dbReference type="OrthoDB" id="9760950at2"/>
<feature type="domain" description="ABC transporter" evidence="4">
    <location>
        <begin position="330"/>
        <end position="533"/>
    </location>
</feature>
<keyword evidence="3" id="KW-0175">Coiled coil</keyword>
<evidence type="ECO:0000256" key="3">
    <source>
        <dbReference type="SAM" id="Coils"/>
    </source>
</evidence>
<reference evidence="6" key="2">
    <citation type="submission" date="2017-05" db="EMBL/GenBank/DDBJ databases">
        <authorList>
            <consortium name="The Broad Institute Genomics Platform"/>
            <consortium name="The Broad Institute Genomic Center for Infectious Diseases"/>
            <person name="Earl A."/>
            <person name="Manson A."/>
            <person name="Schwartman J."/>
            <person name="Gilmore M."/>
            <person name="Abouelleil A."/>
            <person name="Cao P."/>
            <person name="Chapman S."/>
            <person name="Cusick C."/>
            <person name="Shea T."/>
            <person name="Young S."/>
            <person name="Neafsey D."/>
            <person name="Nusbaum C."/>
            <person name="Birren B."/>
        </authorList>
    </citation>
    <scope>NUCLEOTIDE SEQUENCE</scope>
    <source>
        <strain evidence="6">9E7_DIV0242</strain>
    </source>
</reference>
<dbReference type="SUPFAM" id="SSF52540">
    <property type="entry name" value="P-loop containing nucleoside triphosphate hydrolases"/>
    <property type="match status" value="2"/>
</dbReference>
<evidence type="ECO:0000256" key="1">
    <source>
        <dbReference type="ARBA" id="ARBA00022741"/>
    </source>
</evidence>
<dbReference type="EMBL" id="CP147247">
    <property type="protein sequence ID" value="WYJ90140.1"/>
    <property type="molecule type" value="Genomic_DNA"/>
</dbReference>
<dbReference type="GO" id="GO:0016887">
    <property type="term" value="F:ATP hydrolysis activity"/>
    <property type="evidence" value="ECO:0007669"/>
    <property type="project" value="InterPro"/>
</dbReference>
<dbReference type="EMBL" id="NGMM01000005">
    <property type="protein sequence ID" value="OTP13470.1"/>
    <property type="molecule type" value="Genomic_DNA"/>
</dbReference>
<evidence type="ECO:0000313" key="7">
    <source>
        <dbReference type="Proteomes" id="UP000195141"/>
    </source>
</evidence>
<evidence type="ECO:0000313" key="6">
    <source>
        <dbReference type="EMBL" id="WYJ90140.1"/>
    </source>
</evidence>
<feature type="domain" description="ABC transporter" evidence="4">
    <location>
        <begin position="3"/>
        <end position="255"/>
    </location>
</feature>
<dbReference type="PANTHER" id="PTHR42855">
    <property type="entry name" value="ABC TRANSPORTER ATP-BINDING SUBUNIT"/>
    <property type="match status" value="1"/>
</dbReference>
<dbReference type="InterPro" id="IPR017871">
    <property type="entry name" value="ABC_transporter-like_CS"/>
</dbReference>
<keyword evidence="7" id="KW-1185">Reference proteome</keyword>
<dbReference type="PANTHER" id="PTHR42855:SF2">
    <property type="entry name" value="DRUG RESISTANCE ABC TRANSPORTER,ATP-BINDING PROTEIN"/>
    <property type="match status" value="1"/>
</dbReference>
<dbReference type="NCBIfam" id="NF000355">
    <property type="entry name" value="ribo_prot_ABC_F"/>
    <property type="match status" value="1"/>
</dbReference>
<evidence type="ECO:0000259" key="4">
    <source>
        <dbReference type="PROSITE" id="PS50893"/>
    </source>
</evidence>